<proteinExistence type="predicted"/>
<name>A0A1H7XJ14_9BACI</name>
<dbReference type="Proteomes" id="UP000198553">
    <property type="component" value="Unassembled WGS sequence"/>
</dbReference>
<dbReference type="EMBL" id="FOBW01000002">
    <property type="protein sequence ID" value="SEM33019.1"/>
    <property type="molecule type" value="Genomic_DNA"/>
</dbReference>
<sequence length="93" mass="10428">MSRLDENSSAFRGRVIMVVSKAPCIVKGDGEGARQELAPKLSIDRVKGTWKAINMECAHTMKWWEEKDSSITSFYGSESRGRSVEVSVMETEQ</sequence>
<reference evidence="2" key="1">
    <citation type="submission" date="2016-10" db="EMBL/GenBank/DDBJ databases">
        <authorList>
            <person name="Varghese N."/>
            <person name="Submissions S."/>
        </authorList>
    </citation>
    <scope>NUCLEOTIDE SEQUENCE [LARGE SCALE GENOMIC DNA]</scope>
    <source>
        <strain evidence="2">B48,IBRC-M 10115,DSM 25386,CECT 8001</strain>
    </source>
</reference>
<dbReference type="RefSeq" id="WP_244532496.1">
    <property type="nucleotide sequence ID" value="NZ_FOBW01000002.1"/>
</dbReference>
<evidence type="ECO:0000313" key="1">
    <source>
        <dbReference type="EMBL" id="SEM33019.1"/>
    </source>
</evidence>
<accession>A0A1H7XJ14</accession>
<dbReference type="AlphaFoldDB" id="A0A1H7XJ14"/>
<evidence type="ECO:0000313" key="2">
    <source>
        <dbReference type="Proteomes" id="UP000198553"/>
    </source>
</evidence>
<protein>
    <submittedName>
        <fullName evidence="1">Uncharacterized protein</fullName>
    </submittedName>
</protein>
<gene>
    <name evidence="1" type="ORF">SAMN05192533_102204</name>
</gene>
<organism evidence="1 2">
    <name type="scientific">Mesobacillus persicus</name>
    <dbReference type="NCBI Taxonomy" id="930146"/>
    <lineage>
        <taxon>Bacteria</taxon>
        <taxon>Bacillati</taxon>
        <taxon>Bacillota</taxon>
        <taxon>Bacilli</taxon>
        <taxon>Bacillales</taxon>
        <taxon>Bacillaceae</taxon>
        <taxon>Mesobacillus</taxon>
    </lineage>
</organism>
<keyword evidence="2" id="KW-1185">Reference proteome</keyword>